<dbReference type="SUPFAM" id="SSF51735">
    <property type="entry name" value="NAD(P)-binding Rossmann-fold domains"/>
    <property type="match status" value="1"/>
</dbReference>
<evidence type="ECO:0000313" key="4">
    <source>
        <dbReference type="EMBL" id="SQA64657.1"/>
    </source>
</evidence>
<dbReference type="InterPro" id="IPR036291">
    <property type="entry name" value="NAD(P)-bd_dom_sf"/>
</dbReference>
<dbReference type="PANTHER" id="PTHR43115">
    <property type="entry name" value="DEHYDROGENASE/REDUCTASE SDR FAMILY MEMBER 11"/>
    <property type="match status" value="1"/>
</dbReference>
<dbReference type="PANTHER" id="PTHR43115:SF4">
    <property type="entry name" value="DEHYDROGENASE_REDUCTASE SDR FAMILY MEMBER 11"/>
    <property type="match status" value="1"/>
</dbReference>
<dbReference type="PRINTS" id="PR00081">
    <property type="entry name" value="GDHRDH"/>
</dbReference>
<dbReference type="InterPro" id="IPR002347">
    <property type="entry name" value="SDR_fam"/>
</dbReference>
<dbReference type="CDD" id="cd05233">
    <property type="entry name" value="SDR_c"/>
    <property type="match status" value="1"/>
</dbReference>
<dbReference type="EC" id="1.-.-.-" evidence="4"/>
<sequence length="244" mass="26258">MQYEKKPLIVITGASSGIGLATAQLLSAEGHPLLLIARRSEPMKALNLPDTLCKSVDVTDRDALILAVRDAEARFGPSDALINNAGVMLLGNMTTQNPEEWERMLDINVKGVLNGVHAVAAGMVSRKRGTIINISSVAGRKTFPNHVAYVGTKFAVHGISENLREELAPHGVRVITIAPGAVETALLSHTTDEEIKSGYQAWKEDMGGIVLSAEDVANTIRFAYLQPQNVCIREIVLAATRQQA</sequence>
<dbReference type="PRINTS" id="PR00080">
    <property type="entry name" value="SDRFAMILY"/>
</dbReference>
<dbReference type="Gene3D" id="3.40.50.720">
    <property type="entry name" value="NAD(P)-binding Rossmann-like Domain"/>
    <property type="match status" value="1"/>
</dbReference>
<dbReference type="InterPro" id="IPR020904">
    <property type="entry name" value="Sc_DH/Rdtase_CS"/>
</dbReference>
<reference evidence="4 5" key="1">
    <citation type="submission" date="2018-06" db="EMBL/GenBank/DDBJ databases">
        <authorList>
            <consortium name="Pathogen Informatics"/>
            <person name="Doyle S."/>
        </authorList>
    </citation>
    <scope>NUCLEOTIDE SEQUENCE [LARGE SCALE GENOMIC DNA]</scope>
    <source>
        <strain evidence="4 5">NCTC11967</strain>
    </source>
</reference>
<dbReference type="GO" id="GO:0016616">
    <property type="term" value="F:oxidoreductase activity, acting on the CH-OH group of donors, NAD or NADP as acceptor"/>
    <property type="evidence" value="ECO:0007669"/>
    <property type="project" value="UniProtKB-ARBA"/>
</dbReference>
<dbReference type="Pfam" id="PF00106">
    <property type="entry name" value="adh_short"/>
    <property type="match status" value="1"/>
</dbReference>
<dbReference type="AlphaFoldDB" id="A0AB38G036"/>
<dbReference type="Proteomes" id="UP000251313">
    <property type="component" value="Unassembled WGS sequence"/>
</dbReference>
<dbReference type="PROSITE" id="PS00061">
    <property type="entry name" value="ADH_SHORT"/>
    <property type="match status" value="1"/>
</dbReference>
<dbReference type="EMBL" id="UAVL01000019">
    <property type="protein sequence ID" value="SQA64657.1"/>
    <property type="molecule type" value="Genomic_DNA"/>
</dbReference>
<proteinExistence type="inferred from homology"/>
<evidence type="ECO:0000256" key="2">
    <source>
        <dbReference type="ARBA" id="ARBA00023002"/>
    </source>
</evidence>
<comment type="caution">
    <text evidence="4">The sequence shown here is derived from an EMBL/GenBank/DDBJ whole genome shotgun (WGS) entry which is preliminary data.</text>
</comment>
<protein>
    <submittedName>
        <fullName evidence="4">Uncharacterized oxidoreductase SAV2478</fullName>
        <ecNumber evidence="4">1.-.-.-</ecNumber>
    </submittedName>
</protein>
<comment type="similarity">
    <text evidence="1 3">Belongs to the short-chain dehydrogenases/reductases (SDR) family.</text>
</comment>
<evidence type="ECO:0000256" key="1">
    <source>
        <dbReference type="ARBA" id="ARBA00006484"/>
    </source>
</evidence>
<evidence type="ECO:0000313" key="5">
    <source>
        <dbReference type="Proteomes" id="UP000251313"/>
    </source>
</evidence>
<dbReference type="RefSeq" id="WP_038255717.1">
    <property type="nucleotide sequence ID" value="NZ_UAVL01000019.1"/>
</dbReference>
<gene>
    <name evidence="4" type="ORF">NCTC11967_03688</name>
</gene>
<name>A0AB38G036_9ENTR</name>
<organism evidence="4 5">
    <name type="scientific">Yokenella regensburgei</name>
    <dbReference type="NCBI Taxonomy" id="158877"/>
    <lineage>
        <taxon>Bacteria</taxon>
        <taxon>Pseudomonadati</taxon>
        <taxon>Pseudomonadota</taxon>
        <taxon>Gammaproteobacteria</taxon>
        <taxon>Enterobacterales</taxon>
        <taxon>Enterobacteriaceae</taxon>
        <taxon>Yokenella</taxon>
    </lineage>
</organism>
<dbReference type="FunFam" id="3.40.50.720:FF:000047">
    <property type="entry name" value="NADP-dependent L-serine/L-allo-threonine dehydrogenase"/>
    <property type="match status" value="1"/>
</dbReference>
<accession>A0AB38G036</accession>
<evidence type="ECO:0000256" key="3">
    <source>
        <dbReference type="RuleBase" id="RU000363"/>
    </source>
</evidence>
<keyword evidence="2 4" id="KW-0560">Oxidoreductase</keyword>